<evidence type="ECO:0000256" key="2">
    <source>
        <dbReference type="ARBA" id="ARBA00023043"/>
    </source>
</evidence>
<dbReference type="InterPro" id="IPR036770">
    <property type="entry name" value="Ankyrin_rpt-contain_sf"/>
</dbReference>
<dbReference type="Proteomes" id="UP000756346">
    <property type="component" value="Unassembled WGS sequence"/>
</dbReference>
<gene>
    <name evidence="5" type="ORF">B0I36DRAFT_323971</name>
</gene>
<evidence type="ECO:0000256" key="4">
    <source>
        <dbReference type="SAM" id="MobiDB-lite"/>
    </source>
</evidence>
<keyword evidence="6" id="KW-1185">Reference proteome</keyword>
<dbReference type="SMART" id="SM00248">
    <property type="entry name" value="ANK"/>
    <property type="match status" value="24"/>
</dbReference>
<organism evidence="5 6">
    <name type="scientific">Microdochium trichocladiopsis</name>
    <dbReference type="NCBI Taxonomy" id="1682393"/>
    <lineage>
        <taxon>Eukaryota</taxon>
        <taxon>Fungi</taxon>
        <taxon>Dikarya</taxon>
        <taxon>Ascomycota</taxon>
        <taxon>Pezizomycotina</taxon>
        <taxon>Sordariomycetes</taxon>
        <taxon>Xylariomycetidae</taxon>
        <taxon>Xylariales</taxon>
        <taxon>Microdochiaceae</taxon>
        <taxon>Microdochium</taxon>
    </lineage>
</organism>
<protein>
    <submittedName>
        <fullName evidence="5">Ankyrin repeat-containing domain protein</fullName>
    </submittedName>
</protein>
<dbReference type="RefSeq" id="XP_046013151.1">
    <property type="nucleotide sequence ID" value="XM_046154043.1"/>
</dbReference>
<comment type="caution">
    <text evidence="5">The sequence shown here is derived from an EMBL/GenBank/DDBJ whole genome shotgun (WGS) entry which is preliminary data.</text>
</comment>
<feature type="compositionally biased region" description="Basic and acidic residues" evidence="4">
    <location>
        <begin position="835"/>
        <end position="871"/>
    </location>
</feature>
<dbReference type="EMBL" id="JAGTJQ010000005">
    <property type="protein sequence ID" value="KAH7031471.1"/>
    <property type="molecule type" value="Genomic_DNA"/>
</dbReference>
<dbReference type="PRINTS" id="PR01415">
    <property type="entry name" value="ANKYRIN"/>
</dbReference>
<keyword evidence="2 3" id="KW-0040">ANK repeat</keyword>
<sequence length="1452" mass="159483">MIRKTTYTPYNMYHFQQDDTGQTALQCAMKGGKFEIVRLFLPLISPIDANTCLHWVSDVESLEAILETGHAQVDCFLEGSTLLFNAAADHDGERMRVLLKLGADPNKRCFGQPSYSKSGPITLDDAYPRGPTPLHAFAGYDRNLHLFDEGDVENAEECFQLLLDHGVDINATTDGDGRFSYPPKNMTALHYAVQRRHDGMWSDYSIKGRTELTIAGLLLRAGANPNSRTLDGETPLFYVNTRWPAIVDLLVEHGADVNARANKGRTPLLSLILRGAQGGLDAGIVQKLIDHGADTNIADEAGNTILHNIFRCFDNFKESNTSLLRTLLSAGADLAAANKKGQTPLFVLNMERPEKALLEFLIQEGLDLNARGANGQTVLFNLVNGSQDRIKVFEVLRSLGADPRVVNNNHETLLHVAIQRQLSLEWVRALLDAGVDPRIKSREGLTLIHYVLENCSVQQQTFDIINLLAGLGLPPDQATATGRTPLHFAALRDRDNPHVYEGGNTWIELVLRNTIFGSPDINTQDLGGRTALHLASSVSEYNVGKLLKAGADPTLLTKNCMSPLHVACTTRQPGSIAVLLAALAERGSLHEFLDLRDNDANSGQTPLHLACQSGCSDSVYLLLRHGADPSARDNRGRTPLHVVAESRWGAEFRVSMKTAGEKASLPGGDEYEAFRPHQPGRCQSSDDAAPEIIAALFEAGADLDAREDINGTVGRTAEDVARETGYANFITAMAHLRQLQAGSVRHDDMETQDAVRVLQQITDSTGIPHKVRMHLREGHQAVVKEFARVGGDLLALSSFGDDTSYHHMIAEGQIQLLKHFREELRTVDEQACARRQKMREEEKEKARATRVGEDATDGTKETPDNVDDHDSGGPSSLLGEACERPKPNLAAIKILVDEVGLDVNAYSHVRGFAYKLKKATPLHILASGQYFWQVEALEYLLDRGGADIHATNSGGLSPLLVAISGEHPCGFWREETVRLLLKHGADVNSADPRSGQAALAMSNHIGVTRALLEHGADLSRAPGALAKASASLDTELVQTLLRAGADANTLTAANDTWICENHEPDEDVAVARPDEPRYIMHDAAIQILSENSYTLREEWDLRKADTVGALLDHGGDATKTYGDGSTVLHRIVEDDGLLRPFSKVLASFDLERKGSEGRTLLTSACMPRKPRHHTCYAATEPPITVHIEAANLLLDVGAQVCATDERGRTPLHWMCTMARPFEDKHKEIFERLIEKVGVSTLEHKDDDGRTPLYHCLRSRQTWAAMRLIEKGAARLAPDRNGDGVLHVLASALVGPKAQAEPARALFERLLSLGASIDARNKRGETPLFVFLAASWKAGDTKTEVISHCDALPVFLHASADLEAVTDEGLTMLHAVAGQEPCENHYGDYRQSQDVGDIFAKLLELGLDPRREDSKLRTALDLAVTRDWRNIVDQFSDEGKRRLEEQRRRRLQN</sequence>
<name>A0A9P9BNQ3_9PEZI</name>
<dbReference type="Gene3D" id="1.25.40.20">
    <property type="entry name" value="Ankyrin repeat-containing domain"/>
    <property type="match status" value="8"/>
</dbReference>
<feature type="region of interest" description="Disordered" evidence="4">
    <location>
        <begin position="835"/>
        <end position="875"/>
    </location>
</feature>
<feature type="repeat" description="ANK" evidence="3">
    <location>
        <begin position="602"/>
        <end position="634"/>
    </location>
</feature>
<dbReference type="PANTHER" id="PTHR24123:SF33">
    <property type="entry name" value="PROTEIN HOS4"/>
    <property type="match status" value="1"/>
</dbReference>
<dbReference type="Pfam" id="PF12796">
    <property type="entry name" value="Ank_2"/>
    <property type="match status" value="4"/>
</dbReference>
<dbReference type="PROSITE" id="PS50088">
    <property type="entry name" value="ANK_REPEAT"/>
    <property type="match status" value="4"/>
</dbReference>
<reference evidence="5" key="1">
    <citation type="journal article" date="2021" name="Nat. Commun.">
        <title>Genetic determinants of endophytism in the Arabidopsis root mycobiome.</title>
        <authorList>
            <person name="Mesny F."/>
            <person name="Miyauchi S."/>
            <person name="Thiergart T."/>
            <person name="Pickel B."/>
            <person name="Atanasova L."/>
            <person name="Karlsson M."/>
            <person name="Huettel B."/>
            <person name="Barry K.W."/>
            <person name="Haridas S."/>
            <person name="Chen C."/>
            <person name="Bauer D."/>
            <person name="Andreopoulos W."/>
            <person name="Pangilinan J."/>
            <person name="LaButti K."/>
            <person name="Riley R."/>
            <person name="Lipzen A."/>
            <person name="Clum A."/>
            <person name="Drula E."/>
            <person name="Henrissat B."/>
            <person name="Kohler A."/>
            <person name="Grigoriev I.V."/>
            <person name="Martin F.M."/>
            <person name="Hacquard S."/>
        </authorList>
    </citation>
    <scope>NUCLEOTIDE SEQUENCE</scope>
    <source>
        <strain evidence="5">MPI-CAGE-CH-0230</strain>
    </source>
</reference>
<evidence type="ECO:0000313" key="6">
    <source>
        <dbReference type="Proteomes" id="UP000756346"/>
    </source>
</evidence>
<dbReference type="PANTHER" id="PTHR24123">
    <property type="entry name" value="ANKYRIN REPEAT-CONTAINING"/>
    <property type="match status" value="1"/>
</dbReference>
<evidence type="ECO:0000313" key="5">
    <source>
        <dbReference type="EMBL" id="KAH7031471.1"/>
    </source>
</evidence>
<dbReference type="OrthoDB" id="21416at2759"/>
<dbReference type="InterPro" id="IPR051165">
    <property type="entry name" value="Multifunctional_ANK_Repeat"/>
</dbReference>
<dbReference type="PROSITE" id="PS50297">
    <property type="entry name" value="ANK_REP_REGION"/>
    <property type="match status" value="1"/>
</dbReference>
<proteinExistence type="predicted"/>
<dbReference type="InterPro" id="IPR002110">
    <property type="entry name" value="Ankyrin_rpt"/>
</dbReference>
<feature type="repeat" description="ANK" evidence="3">
    <location>
        <begin position="954"/>
        <end position="992"/>
    </location>
</feature>
<dbReference type="GeneID" id="70183589"/>
<evidence type="ECO:0000256" key="1">
    <source>
        <dbReference type="ARBA" id="ARBA00022737"/>
    </source>
</evidence>
<evidence type="ECO:0000256" key="3">
    <source>
        <dbReference type="PROSITE-ProRule" id="PRU00023"/>
    </source>
</evidence>
<accession>A0A9P9BNQ3</accession>
<dbReference type="SUPFAM" id="SSF48403">
    <property type="entry name" value="Ankyrin repeat"/>
    <property type="match status" value="5"/>
</dbReference>
<keyword evidence="1" id="KW-0677">Repeat</keyword>
<feature type="repeat" description="ANK" evidence="3">
    <location>
        <begin position="263"/>
        <end position="300"/>
    </location>
</feature>
<feature type="repeat" description="ANK" evidence="3">
    <location>
        <begin position="340"/>
        <end position="373"/>
    </location>
</feature>